<dbReference type="EMBL" id="WUMU01000016">
    <property type="protein sequence ID" value="MXN19105.1"/>
    <property type="molecule type" value="Genomic_DNA"/>
</dbReference>
<protein>
    <submittedName>
        <fullName evidence="1">Uncharacterized protein</fullName>
    </submittedName>
</protein>
<keyword evidence="2" id="KW-1185">Reference proteome</keyword>
<dbReference type="Proteomes" id="UP000477911">
    <property type="component" value="Unassembled WGS sequence"/>
</dbReference>
<name>A0A6L7G4Q7_9RHOB</name>
<organism evidence="1 2">
    <name type="scientific">Pseudooceanicola albus</name>
    <dbReference type="NCBI Taxonomy" id="2692189"/>
    <lineage>
        <taxon>Bacteria</taxon>
        <taxon>Pseudomonadati</taxon>
        <taxon>Pseudomonadota</taxon>
        <taxon>Alphaproteobacteria</taxon>
        <taxon>Rhodobacterales</taxon>
        <taxon>Paracoccaceae</taxon>
        <taxon>Pseudooceanicola</taxon>
    </lineage>
</organism>
<gene>
    <name evidence="1" type="ORF">GR170_14775</name>
</gene>
<evidence type="ECO:0000313" key="2">
    <source>
        <dbReference type="Proteomes" id="UP000477911"/>
    </source>
</evidence>
<proteinExistence type="predicted"/>
<dbReference type="RefSeq" id="WP_160895222.1">
    <property type="nucleotide sequence ID" value="NZ_WUMU01000016.1"/>
</dbReference>
<dbReference type="AlphaFoldDB" id="A0A6L7G4Q7"/>
<sequence>MRKALELKVETAKPWADCAREAGMSEAGIHKARKQPHVQALFDDIKAQYVQRIETMKKVHEARALEVARELLDQTDNKQVRARMVEFLRREPAGPAVAVQINNGGAGGYEFVRPGSRVVEISVSSDDGSGDHEGE</sequence>
<accession>A0A6L7G4Q7</accession>
<reference evidence="1 2" key="1">
    <citation type="submission" date="2019-12" db="EMBL/GenBank/DDBJ databases">
        <authorList>
            <person name="Li M."/>
        </authorList>
    </citation>
    <scope>NUCLEOTIDE SEQUENCE [LARGE SCALE GENOMIC DNA]</scope>
    <source>
        <strain evidence="1 2">GBMRC 2024</strain>
    </source>
</reference>
<evidence type="ECO:0000313" key="1">
    <source>
        <dbReference type="EMBL" id="MXN19105.1"/>
    </source>
</evidence>
<comment type="caution">
    <text evidence="1">The sequence shown here is derived from an EMBL/GenBank/DDBJ whole genome shotgun (WGS) entry which is preliminary data.</text>
</comment>